<gene>
    <name evidence="1" type="ORF">HDF17_002861</name>
</gene>
<dbReference type="GO" id="GO:0016787">
    <property type="term" value="F:hydrolase activity"/>
    <property type="evidence" value="ECO:0007669"/>
    <property type="project" value="UniProtKB-KW"/>
</dbReference>
<dbReference type="Gene3D" id="3.40.50.1820">
    <property type="entry name" value="alpha/beta hydrolase"/>
    <property type="match status" value="1"/>
</dbReference>
<organism evidence="1 2">
    <name type="scientific">Granulicella arctica</name>
    <dbReference type="NCBI Taxonomy" id="940613"/>
    <lineage>
        <taxon>Bacteria</taxon>
        <taxon>Pseudomonadati</taxon>
        <taxon>Acidobacteriota</taxon>
        <taxon>Terriglobia</taxon>
        <taxon>Terriglobales</taxon>
        <taxon>Acidobacteriaceae</taxon>
        <taxon>Granulicella</taxon>
    </lineage>
</organism>
<proteinExistence type="predicted"/>
<dbReference type="PANTHER" id="PTHR48098">
    <property type="entry name" value="ENTEROCHELIN ESTERASE-RELATED"/>
    <property type="match status" value="1"/>
</dbReference>
<keyword evidence="2" id="KW-1185">Reference proteome</keyword>
<name>A0A7Y9PJX8_9BACT</name>
<evidence type="ECO:0000313" key="1">
    <source>
        <dbReference type="EMBL" id="NYF80541.1"/>
    </source>
</evidence>
<dbReference type="InterPro" id="IPR029058">
    <property type="entry name" value="AB_hydrolase_fold"/>
</dbReference>
<dbReference type="EMBL" id="JACCCW010000002">
    <property type="protein sequence ID" value="NYF80541.1"/>
    <property type="molecule type" value="Genomic_DNA"/>
</dbReference>
<dbReference type="InterPro" id="IPR050583">
    <property type="entry name" value="Mycobacterial_A85_antigen"/>
</dbReference>
<dbReference type="PANTHER" id="PTHR48098:SF6">
    <property type="entry name" value="FERRI-BACILLIBACTIN ESTERASE BESA"/>
    <property type="match status" value="1"/>
</dbReference>
<reference evidence="1 2" key="1">
    <citation type="submission" date="2020-07" db="EMBL/GenBank/DDBJ databases">
        <title>Genomic Encyclopedia of Type Strains, Phase IV (KMG-V): Genome sequencing to study the core and pangenomes of soil and plant-associated prokaryotes.</title>
        <authorList>
            <person name="Whitman W."/>
        </authorList>
    </citation>
    <scope>NUCLEOTIDE SEQUENCE [LARGE SCALE GENOMIC DNA]</scope>
    <source>
        <strain evidence="1 2">X4EP2</strain>
    </source>
</reference>
<protein>
    <submittedName>
        <fullName evidence="1">Putative alpha/beta superfamily hydrolase</fullName>
    </submittedName>
</protein>
<dbReference type="Proteomes" id="UP000589520">
    <property type="component" value="Unassembled WGS sequence"/>
</dbReference>
<sequence length="290" mass="32603">MNPTAQSFAREPAPTIAAPLWPENPLRIPDDADAIPRLETWHLHSQALPDPGYRPILVYLPEQYYSEPHRRFPVFYLHDGQNLFDGRTSYVAGRTWQAHTAADNLNAAGEIEPVILVGIANTGTRRMAEYTPTRDPKMGGGEGRKYGRLLIDELKPFIDRTYRTRTGPHDTGLGGSSLGGLISLFLGLEHPSVFGKLAVMSPSIWWDHRSILNSVNQAHPRPDLRIWLDMGTAEGARHVRDTDHLHRLLLRLGWQEGKDLAYTEAPGAVHDEAAWAQRFPNALRFLFPND</sequence>
<accession>A0A7Y9PJX8</accession>
<dbReference type="AlphaFoldDB" id="A0A7Y9PJX8"/>
<keyword evidence="1" id="KW-0378">Hydrolase</keyword>
<comment type="caution">
    <text evidence="1">The sequence shown here is derived from an EMBL/GenBank/DDBJ whole genome shotgun (WGS) entry which is preliminary data.</text>
</comment>
<evidence type="ECO:0000313" key="2">
    <source>
        <dbReference type="Proteomes" id="UP000589520"/>
    </source>
</evidence>
<dbReference type="InterPro" id="IPR000801">
    <property type="entry name" value="Esterase-like"/>
</dbReference>
<dbReference type="SUPFAM" id="SSF53474">
    <property type="entry name" value="alpha/beta-Hydrolases"/>
    <property type="match status" value="1"/>
</dbReference>
<dbReference type="Pfam" id="PF00756">
    <property type="entry name" value="Esterase"/>
    <property type="match status" value="1"/>
</dbReference>
<dbReference type="RefSeq" id="WP_179492028.1">
    <property type="nucleotide sequence ID" value="NZ_JACCCW010000002.1"/>
</dbReference>